<dbReference type="Proteomes" id="UP000264215">
    <property type="component" value="Unassembled WGS sequence"/>
</dbReference>
<organism evidence="1 2">
    <name type="scientific">Mesotoga infera</name>
    <dbReference type="NCBI Taxonomy" id="1236046"/>
    <lineage>
        <taxon>Bacteria</taxon>
        <taxon>Thermotogati</taxon>
        <taxon>Thermotogota</taxon>
        <taxon>Thermotogae</taxon>
        <taxon>Kosmotogales</taxon>
        <taxon>Kosmotogaceae</taxon>
        <taxon>Mesotoga</taxon>
    </lineage>
</organism>
<evidence type="ECO:0000313" key="1">
    <source>
        <dbReference type="EMBL" id="HCO69966.1"/>
    </source>
</evidence>
<gene>
    <name evidence="1" type="ORF">DIT26_05195</name>
</gene>
<reference evidence="1 2" key="1">
    <citation type="journal article" date="2018" name="Nat. Biotechnol.">
        <title>A standardized bacterial taxonomy based on genome phylogeny substantially revises the tree of life.</title>
        <authorList>
            <person name="Parks D.H."/>
            <person name="Chuvochina M."/>
            <person name="Waite D.W."/>
            <person name="Rinke C."/>
            <person name="Skarshewski A."/>
            <person name="Chaumeil P.A."/>
            <person name="Hugenholtz P."/>
        </authorList>
    </citation>
    <scope>NUCLEOTIDE SEQUENCE [LARGE SCALE GENOMIC DNA]</scope>
    <source>
        <strain evidence="1">UBA9905</strain>
    </source>
</reference>
<proteinExistence type="predicted"/>
<comment type="caution">
    <text evidence="1">The sequence shown here is derived from an EMBL/GenBank/DDBJ whole genome shotgun (WGS) entry which is preliminary data.</text>
</comment>
<protein>
    <submittedName>
        <fullName evidence="1">Uncharacterized protein</fullName>
    </submittedName>
</protein>
<sequence length="63" mass="7607">MRKGRTVKFRSWVVLNRITPCKKETVHGRRVHQVKPHVKESDSKIMEDIIERRKSAFERLSKY</sequence>
<accession>A0A3D3TLQ6</accession>
<dbReference type="EMBL" id="DQBS01000124">
    <property type="protein sequence ID" value="HCO69966.1"/>
    <property type="molecule type" value="Genomic_DNA"/>
</dbReference>
<evidence type="ECO:0000313" key="2">
    <source>
        <dbReference type="Proteomes" id="UP000264215"/>
    </source>
</evidence>
<dbReference type="AlphaFoldDB" id="A0A3D3TLQ6"/>
<name>A0A3D3TLQ6_9BACT</name>